<protein>
    <submittedName>
        <fullName evidence="11">Uncharacterized protein</fullName>
    </submittedName>
</protein>
<dbReference type="InterPro" id="IPR019308">
    <property type="entry name" value="TMEM214"/>
</dbReference>
<organism evidence="11 12">
    <name type="scientific">Monoraphidium neglectum</name>
    <dbReference type="NCBI Taxonomy" id="145388"/>
    <lineage>
        <taxon>Eukaryota</taxon>
        <taxon>Viridiplantae</taxon>
        <taxon>Chlorophyta</taxon>
        <taxon>core chlorophytes</taxon>
        <taxon>Chlorophyceae</taxon>
        <taxon>CS clade</taxon>
        <taxon>Sphaeropleales</taxon>
        <taxon>Selenastraceae</taxon>
        <taxon>Monoraphidium</taxon>
    </lineage>
</organism>
<dbReference type="KEGG" id="mng:MNEG_14256"/>
<dbReference type="PANTHER" id="PTHR13448">
    <property type="entry name" value="TRANSMEMBRANE PROTEIN 214"/>
    <property type="match status" value="1"/>
</dbReference>
<keyword evidence="7" id="KW-1133">Transmembrane helix</keyword>
<evidence type="ECO:0000256" key="9">
    <source>
        <dbReference type="ARBA" id="ARBA00023180"/>
    </source>
</evidence>
<comment type="subcellular location">
    <subcellularLocation>
        <location evidence="1">Endoplasmic reticulum membrane</location>
        <topology evidence="1">Multi-pass membrane protein</topology>
    </subcellularLocation>
</comment>
<evidence type="ECO:0000256" key="1">
    <source>
        <dbReference type="ARBA" id="ARBA00004477"/>
    </source>
</evidence>
<keyword evidence="6" id="KW-0256">Endoplasmic reticulum</keyword>
<keyword evidence="9" id="KW-0325">Glycoprotein</keyword>
<keyword evidence="8" id="KW-0472">Membrane</keyword>
<dbReference type="GO" id="GO:0005794">
    <property type="term" value="C:Golgi apparatus"/>
    <property type="evidence" value="ECO:0007669"/>
    <property type="project" value="TreeGrafter"/>
</dbReference>
<sequence length="462" mass="45767">MLGALAAGPRLARPVGDAALAEVGVALLAALSESLPLDPAAPQHHQQQPQKQSAGLLIMLATMLRARPGALVLAAPQLLALGRALTAPGRLPLLLWALSQAAEAEPAAAAAAWVRVLLPQCVGAPLPVPVPKSGAPAAPAAVPRLDASSQEAAVAFFEGLLQRLGPGAADVALGGGQQAPVVPGAAVEALARAAAPPAPDAVAPVAGGKGGKGGAAGGAAAAEALAARLHARLVALAGASRAGGPQQGEWLVLALETAGLSSAAPDAPDALTDRAAASVAALLASPSGEGAYDVWESKHKGQLRGSSRVLGVLARKPDLLRPVLANRQRAEALRRLLAALPARHRAHLAAGKGWQAAAAKSAEASVAGVVSNYAGRPAAEALDASLLAPLNLALAPARAALAPHLAKAADALAPHVAAAADALSPHLAKAAEALAPLAEQAGEAWRQLAAQAQDIYTRDTQQ</sequence>
<evidence type="ECO:0000256" key="8">
    <source>
        <dbReference type="ARBA" id="ARBA00023136"/>
    </source>
</evidence>
<comment type="function">
    <text evidence="10">Critical mediator, in cooperation with CASP4, of endoplasmic reticulum-stress induced apoptosis. Required or the activation of CASP4 following endoplasmic reticulum stress.</text>
</comment>
<accession>A0A0D2LVX9</accession>
<dbReference type="GeneID" id="25731800"/>
<name>A0A0D2LVX9_9CHLO</name>
<dbReference type="PANTHER" id="PTHR13448:SF0">
    <property type="entry name" value="TRANSMEMBRANE PROTEIN 214"/>
    <property type="match status" value="1"/>
</dbReference>
<evidence type="ECO:0000256" key="4">
    <source>
        <dbReference type="ARBA" id="ARBA00022692"/>
    </source>
</evidence>
<keyword evidence="4" id="KW-0812">Transmembrane</keyword>
<dbReference type="STRING" id="145388.A0A0D2LVX9"/>
<dbReference type="RefSeq" id="XP_013892726.1">
    <property type="nucleotide sequence ID" value="XM_014037272.1"/>
</dbReference>
<comment type="similarity">
    <text evidence="2">Belongs to the TMEM214 family.</text>
</comment>
<dbReference type="GO" id="GO:0005789">
    <property type="term" value="C:endoplasmic reticulum membrane"/>
    <property type="evidence" value="ECO:0007669"/>
    <property type="project" value="UniProtKB-SubCell"/>
</dbReference>
<dbReference type="Proteomes" id="UP000054498">
    <property type="component" value="Unassembled WGS sequence"/>
</dbReference>
<evidence type="ECO:0000256" key="6">
    <source>
        <dbReference type="ARBA" id="ARBA00022824"/>
    </source>
</evidence>
<dbReference type="AlphaFoldDB" id="A0A0D2LVX9"/>
<evidence type="ECO:0000256" key="10">
    <source>
        <dbReference type="ARBA" id="ARBA00024938"/>
    </source>
</evidence>
<evidence type="ECO:0000256" key="3">
    <source>
        <dbReference type="ARBA" id="ARBA00011720"/>
    </source>
</evidence>
<gene>
    <name evidence="11" type="ORF">MNEG_14256</name>
</gene>
<comment type="subunit">
    <text evidence="3">Constitutively interacts with CASP4; required for the localization of procaspase 4 to the ER.</text>
</comment>
<dbReference type="OrthoDB" id="568373at2759"/>
<keyword evidence="12" id="KW-1185">Reference proteome</keyword>
<proteinExistence type="inferred from homology"/>
<dbReference type="EMBL" id="KK104579">
    <property type="protein sequence ID" value="KIY93706.1"/>
    <property type="molecule type" value="Genomic_DNA"/>
</dbReference>
<evidence type="ECO:0000256" key="5">
    <source>
        <dbReference type="ARBA" id="ARBA00022703"/>
    </source>
</evidence>
<reference evidence="11 12" key="1">
    <citation type="journal article" date="2013" name="BMC Genomics">
        <title>Reconstruction of the lipid metabolism for the microalga Monoraphidium neglectum from its genome sequence reveals characteristics suitable for biofuel production.</title>
        <authorList>
            <person name="Bogen C."/>
            <person name="Al-Dilaimi A."/>
            <person name="Albersmeier A."/>
            <person name="Wichmann J."/>
            <person name="Grundmann M."/>
            <person name="Rupp O."/>
            <person name="Lauersen K.J."/>
            <person name="Blifernez-Klassen O."/>
            <person name="Kalinowski J."/>
            <person name="Goesmann A."/>
            <person name="Mussgnug J.H."/>
            <person name="Kruse O."/>
        </authorList>
    </citation>
    <scope>NUCLEOTIDE SEQUENCE [LARGE SCALE GENOMIC DNA]</scope>
    <source>
        <strain evidence="11 12">SAG 48.87</strain>
    </source>
</reference>
<evidence type="ECO:0000256" key="2">
    <source>
        <dbReference type="ARBA" id="ARBA00007984"/>
    </source>
</evidence>
<keyword evidence="5" id="KW-0053">Apoptosis</keyword>
<evidence type="ECO:0000313" key="12">
    <source>
        <dbReference type="Proteomes" id="UP000054498"/>
    </source>
</evidence>
<evidence type="ECO:0000313" key="11">
    <source>
        <dbReference type="EMBL" id="KIY93706.1"/>
    </source>
</evidence>
<evidence type="ECO:0000256" key="7">
    <source>
        <dbReference type="ARBA" id="ARBA00022989"/>
    </source>
</evidence>